<keyword evidence="7" id="KW-0472">Membrane</keyword>
<dbReference type="OMA" id="YSVEVRY"/>
<dbReference type="Pfam" id="PF07995">
    <property type="entry name" value="GSDH"/>
    <property type="match status" value="1"/>
</dbReference>
<dbReference type="EMBL" id="JAHRHJ020000003">
    <property type="protein sequence ID" value="KAH9323003.1"/>
    <property type="molecule type" value="Genomic_DNA"/>
</dbReference>
<evidence type="ECO:0000256" key="7">
    <source>
        <dbReference type="ARBA" id="ARBA00023136"/>
    </source>
</evidence>
<evidence type="ECO:0000256" key="6">
    <source>
        <dbReference type="ARBA" id="ARBA00023002"/>
    </source>
</evidence>
<evidence type="ECO:0000256" key="9">
    <source>
        <dbReference type="ARBA" id="ARBA00023288"/>
    </source>
</evidence>
<feature type="domain" description="Glucose/Sorbosone dehydrogenase" evidence="11">
    <location>
        <begin position="201"/>
        <end position="500"/>
    </location>
</feature>
<gene>
    <name evidence="12" type="ORF">KI387_017642</name>
</gene>
<dbReference type="GO" id="GO:0016491">
    <property type="term" value="F:oxidoreductase activity"/>
    <property type="evidence" value="ECO:0007669"/>
    <property type="project" value="UniProtKB-KW"/>
</dbReference>
<dbReference type="SUPFAM" id="SSF50952">
    <property type="entry name" value="Soluble quinoprotein glucose dehydrogenase"/>
    <property type="match status" value="1"/>
</dbReference>
<dbReference type="AlphaFoldDB" id="A0AA38GJD2"/>
<organism evidence="12 13">
    <name type="scientific">Taxus chinensis</name>
    <name type="common">Chinese yew</name>
    <name type="synonym">Taxus wallichiana var. chinensis</name>
    <dbReference type="NCBI Taxonomy" id="29808"/>
    <lineage>
        <taxon>Eukaryota</taxon>
        <taxon>Viridiplantae</taxon>
        <taxon>Streptophyta</taxon>
        <taxon>Embryophyta</taxon>
        <taxon>Tracheophyta</taxon>
        <taxon>Spermatophyta</taxon>
        <taxon>Pinopsida</taxon>
        <taxon>Pinidae</taxon>
        <taxon>Conifers II</taxon>
        <taxon>Cupressales</taxon>
        <taxon>Taxaceae</taxon>
        <taxon>Taxus</taxon>
    </lineage>
</organism>
<reference evidence="12 13" key="1">
    <citation type="journal article" date="2021" name="Nat. Plants">
        <title>The Taxus genome provides insights into paclitaxel biosynthesis.</title>
        <authorList>
            <person name="Xiong X."/>
            <person name="Gou J."/>
            <person name="Liao Q."/>
            <person name="Li Y."/>
            <person name="Zhou Q."/>
            <person name="Bi G."/>
            <person name="Li C."/>
            <person name="Du R."/>
            <person name="Wang X."/>
            <person name="Sun T."/>
            <person name="Guo L."/>
            <person name="Liang H."/>
            <person name="Lu P."/>
            <person name="Wu Y."/>
            <person name="Zhang Z."/>
            <person name="Ro D.K."/>
            <person name="Shang Y."/>
            <person name="Huang S."/>
            <person name="Yan J."/>
        </authorList>
    </citation>
    <scope>NUCLEOTIDE SEQUENCE [LARGE SCALE GENOMIC DNA]</scope>
    <source>
        <strain evidence="12">Ta-2019</strain>
    </source>
</reference>
<dbReference type="InterPro" id="IPR012938">
    <property type="entry name" value="Glc/Sorbosone_DH"/>
</dbReference>
<dbReference type="InterPro" id="IPR011042">
    <property type="entry name" value="6-blade_b-propeller_TolB-like"/>
</dbReference>
<proteinExistence type="inferred from homology"/>
<keyword evidence="9" id="KW-0449">Lipoprotein</keyword>
<protein>
    <recommendedName>
        <fullName evidence="11">Glucose/Sorbosone dehydrogenase domain-containing protein</fullName>
    </recommendedName>
</protein>
<dbReference type="PANTHER" id="PTHR19328">
    <property type="entry name" value="HEDGEHOG-INTERACTING PROTEIN"/>
    <property type="match status" value="1"/>
</dbReference>
<comment type="similarity">
    <text evidence="10">Belongs to the PQQ oxidoreductase GdhB family.</text>
</comment>
<dbReference type="GO" id="GO:0005886">
    <property type="term" value="C:plasma membrane"/>
    <property type="evidence" value="ECO:0007669"/>
    <property type="project" value="UniProtKB-SubCell"/>
</dbReference>
<dbReference type="Proteomes" id="UP000824469">
    <property type="component" value="Unassembled WGS sequence"/>
</dbReference>
<sequence length="621" mass="67817">SPQPSVSPLSFCSEDGYEKKGCCSRQDDMNLSSKFESMNVSNSECAAFIKQILCAECDQFAADLFQIQLQEQHVVPVLCNSTVGTNSSVNGTIVKSYCSQVWDACQNVSIVNSPFAPFLKGGALGSPMNMTHAKLTELWQSKSDFCAAFGGTIIDGVSCFNGNVFVPNVTQDDSSIEGVCLERIGDQTYLNMVPHPDGSNRVFLASQAGQVWLATLPENSSGKQLILNKSSPFIDISEQVVFNAELGLLGLAFHPNFVNNGRFFVSFNCDKTENLNCVGRCACNSDVGCDPSQLVTSSGTTPCQYHSVIAEYSVNDTSTSPSQATFAKPTEIRRIFTMGLPYDTHHAGQILFGPTDKYLYFMMGDGGSSGDPYNFAQNKKSLLGKIMRLDVDNIPSAEKIDATGLWGNYSIPSDNPYVQADGWQPEIWALGLRNPWRCSFDSLNPTYFFCGDVGEDVYEEVDLVTKGGNYGWRVYEGNNLYNPPSSVGGNTSASSIQPIFPVMGYYHNSISQQEGSASITGGYLSRSNEDPCLYGRYLYADLYAANMWADIENPVGSGNFSSTNVAFNCSAKSPIPCSYAAENKYPTLNYIFSFGEDNREDVYVLAKTGVYRVVHPGDCNY</sequence>
<evidence type="ECO:0000256" key="10">
    <source>
        <dbReference type="ARBA" id="ARBA00061483"/>
    </source>
</evidence>
<accession>A0AA38GJD2</accession>
<comment type="caution">
    <text evidence="12">The sequence shown here is derived from an EMBL/GenBank/DDBJ whole genome shotgun (WGS) entry which is preliminary data.</text>
</comment>
<comment type="cofactor">
    <cofactor evidence="1">
        <name>pyrroloquinoline quinone</name>
        <dbReference type="ChEBI" id="CHEBI:58442"/>
    </cofactor>
</comment>
<evidence type="ECO:0000256" key="5">
    <source>
        <dbReference type="ARBA" id="ARBA00022891"/>
    </source>
</evidence>
<keyword evidence="4" id="KW-0732">Signal</keyword>
<dbReference type="Gene3D" id="2.120.10.30">
    <property type="entry name" value="TolB, C-terminal domain"/>
    <property type="match status" value="1"/>
</dbReference>
<evidence type="ECO:0000256" key="8">
    <source>
        <dbReference type="ARBA" id="ARBA00023180"/>
    </source>
</evidence>
<dbReference type="PANTHER" id="PTHR19328:SF13">
    <property type="entry name" value="HIPL1 PROTEIN"/>
    <property type="match status" value="1"/>
</dbReference>
<evidence type="ECO:0000259" key="11">
    <source>
        <dbReference type="Pfam" id="PF07995"/>
    </source>
</evidence>
<evidence type="ECO:0000256" key="3">
    <source>
        <dbReference type="ARBA" id="ARBA00022475"/>
    </source>
</evidence>
<comment type="subcellular location">
    <subcellularLocation>
        <location evidence="2">Cell membrane</location>
        <topology evidence="2">Lipid-anchor</topology>
    </subcellularLocation>
</comment>
<evidence type="ECO:0000313" key="13">
    <source>
        <dbReference type="Proteomes" id="UP000824469"/>
    </source>
</evidence>
<keyword evidence="5" id="KW-0634">PQQ</keyword>
<keyword evidence="3" id="KW-1003">Cell membrane</keyword>
<dbReference type="InterPro" id="IPR011041">
    <property type="entry name" value="Quinoprot_gluc/sorb_DH_b-prop"/>
</dbReference>
<name>A0AA38GJD2_TAXCH</name>
<keyword evidence="6" id="KW-0560">Oxidoreductase</keyword>
<feature type="non-terminal residue" evidence="12">
    <location>
        <position position="621"/>
    </location>
</feature>
<feature type="non-terminal residue" evidence="12">
    <location>
        <position position="1"/>
    </location>
</feature>
<evidence type="ECO:0000256" key="1">
    <source>
        <dbReference type="ARBA" id="ARBA00001931"/>
    </source>
</evidence>
<evidence type="ECO:0000256" key="4">
    <source>
        <dbReference type="ARBA" id="ARBA00022729"/>
    </source>
</evidence>
<evidence type="ECO:0000256" key="2">
    <source>
        <dbReference type="ARBA" id="ARBA00004193"/>
    </source>
</evidence>
<keyword evidence="13" id="KW-1185">Reference proteome</keyword>
<keyword evidence="8" id="KW-0325">Glycoprotein</keyword>
<evidence type="ECO:0000313" key="12">
    <source>
        <dbReference type="EMBL" id="KAH9323003.1"/>
    </source>
</evidence>
<dbReference type="FunFam" id="2.120.10.30:FF:000067">
    <property type="entry name" value="HHIP-like 1"/>
    <property type="match status" value="1"/>
</dbReference>